<name>A0A9N7NFL0_STRHE</name>
<comment type="caution">
    <text evidence="2">The sequence shown here is derived from an EMBL/GenBank/DDBJ whole genome shotgun (WGS) entry which is preliminary data.</text>
</comment>
<proteinExistence type="predicted"/>
<dbReference type="AlphaFoldDB" id="A0A9N7NFL0"/>
<dbReference type="PANTHER" id="PTHR48475:SF2">
    <property type="entry name" value="RIBONUCLEASE H"/>
    <property type="match status" value="1"/>
</dbReference>
<dbReference type="Proteomes" id="UP001153555">
    <property type="component" value="Unassembled WGS sequence"/>
</dbReference>
<dbReference type="Gene3D" id="1.10.340.70">
    <property type="match status" value="1"/>
</dbReference>
<sequence length="104" mass="11893">RALRIRAARYTLDNGTLFKRGYSVPLLKCVSETDSRYILEEVHEGICGSHPGAQALSYKILRQGYYWPTLKTDAATWVRKCPKCKMFAPNVHQSPEELKSIYSL</sequence>
<accession>A0A9N7NFL0</accession>
<feature type="non-terminal residue" evidence="2">
    <location>
        <position position="1"/>
    </location>
</feature>
<gene>
    <name evidence="2" type="ORF">SHERM_26273</name>
</gene>
<dbReference type="Pfam" id="PF17921">
    <property type="entry name" value="Integrase_H2C2"/>
    <property type="match status" value="1"/>
</dbReference>
<dbReference type="InterPro" id="IPR041588">
    <property type="entry name" value="Integrase_H2C2"/>
</dbReference>
<protein>
    <recommendedName>
        <fullName evidence="1">Integrase zinc-binding domain-containing protein</fullName>
    </recommendedName>
</protein>
<dbReference type="PANTHER" id="PTHR48475">
    <property type="entry name" value="RIBONUCLEASE H"/>
    <property type="match status" value="1"/>
</dbReference>
<dbReference type="OrthoDB" id="912837at2759"/>
<reference evidence="2" key="1">
    <citation type="submission" date="2019-12" db="EMBL/GenBank/DDBJ databases">
        <authorList>
            <person name="Scholes J."/>
        </authorList>
    </citation>
    <scope>NUCLEOTIDE SEQUENCE</scope>
</reference>
<feature type="non-terminal residue" evidence="2">
    <location>
        <position position="104"/>
    </location>
</feature>
<evidence type="ECO:0000259" key="1">
    <source>
        <dbReference type="Pfam" id="PF17921"/>
    </source>
</evidence>
<keyword evidence="3" id="KW-1185">Reference proteome</keyword>
<evidence type="ECO:0000313" key="3">
    <source>
        <dbReference type="Proteomes" id="UP001153555"/>
    </source>
</evidence>
<feature type="domain" description="Integrase zinc-binding" evidence="1">
    <location>
        <begin position="35"/>
        <end position="89"/>
    </location>
</feature>
<evidence type="ECO:0000313" key="2">
    <source>
        <dbReference type="EMBL" id="CAA0830890.1"/>
    </source>
</evidence>
<organism evidence="2 3">
    <name type="scientific">Striga hermonthica</name>
    <name type="common">Purple witchweed</name>
    <name type="synonym">Buchnera hermonthica</name>
    <dbReference type="NCBI Taxonomy" id="68872"/>
    <lineage>
        <taxon>Eukaryota</taxon>
        <taxon>Viridiplantae</taxon>
        <taxon>Streptophyta</taxon>
        <taxon>Embryophyta</taxon>
        <taxon>Tracheophyta</taxon>
        <taxon>Spermatophyta</taxon>
        <taxon>Magnoliopsida</taxon>
        <taxon>eudicotyledons</taxon>
        <taxon>Gunneridae</taxon>
        <taxon>Pentapetalae</taxon>
        <taxon>asterids</taxon>
        <taxon>lamiids</taxon>
        <taxon>Lamiales</taxon>
        <taxon>Orobanchaceae</taxon>
        <taxon>Buchnereae</taxon>
        <taxon>Striga</taxon>
    </lineage>
</organism>
<dbReference type="EMBL" id="CACSLK010027831">
    <property type="protein sequence ID" value="CAA0830890.1"/>
    <property type="molecule type" value="Genomic_DNA"/>
</dbReference>